<dbReference type="GO" id="GO:0030036">
    <property type="term" value="P:actin cytoskeleton organization"/>
    <property type="evidence" value="ECO:0007669"/>
    <property type="project" value="TreeGrafter"/>
</dbReference>
<dbReference type="Proteomes" id="UP000314986">
    <property type="component" value="Unassembled WGS sequence"/>
</dbReference>
<feature type="compositionally biased region" description="Basic and acidic residues" evidence="1">
    <location>
        <begin position="1"/>
        <end position="13"/>
    </location>
</feature>
<dbReference type="OMA" id="LWWRTEN"/>
<dbReference type="PANTHER" id="PTHR12659:SF7">
    <property type="entry name" value="CROSSVEINLESS C, ISOFORM C"/>
    <property type="match status" value="1"/>
</dbReference>
<feature type="region of interest" description="Disordered" evidence="1">
    <location>
        <begin position="121"/>
        <end position="170"/>
    </location>
</feature>
<evidence type="ECO:0000256" key="1">
    <source>
        <dbReference type="SAM" id="MobiDB-lite"/>
    </source>
</evidence>
<name>A0A4W3GLF8_CALMI</name>
<dbReference type="GO" id="GO:0035023">
    <property type="term" value="P:regulation of Rho protein signal transduction"/>
    <property type="evidence" value="ECO:0007669"/>
    <property type="project" value="TreeGrafter"/>
</dbReference>
<accession>A0A4W3GLF8</accession>
<reference evidence="3" key="3">
    <citation type="journal article" date="2014" name="Nature">
        <title>Elephant shark genome provides unique insights into gnathostome evolution.</title>
        <authorList>
            <consortium name="International Elephant Shark Genome Sequencing Consortium"/>
            <person name="Venkatesh B."/>
            <person name="Lee A.P."/>
            <person name="Ravi V."/>
            <person name="Maurya A.K."/>
            <person name="Lian M.M."/>
            <person name="Swann J.B."/>
            <person name="Ohta Y."/>
            <person name="Flajnik M.F."/>
            <person name="Sutoh Y."/>
            <person name="Kasahara M."/>
            <person name="Hoon S."/>
            <person name="Gangu V."/>
            <person name="Roy S.W."/>
            <person name="Irimia M."/>
            <person name="Korzh V."/>
            <person name="Kondrychyn I."/>
            <person name="Lim Z.W."/>
            <person name="Tay B.H."/>
            <person name="Tohari S."/>
            <person name="Kong K.W."/>
            <person name="Ho S."/>
            <person name="Lorente-Galdos B."/>
            <person name="Quilez J."/>
            <person name="Marques-Bonet T."/>
            <person name="Raney B.J."/>
            <person name="Ingham P.W."/>
            <person name="Tay A."/>
            <person name="Hillier L.W."/>
            <person name="Minx P."/>
            <person name="Boehm T."/>
            <person name="Wilson R.K."/>
            <person name="Brenner S."/>
            <person name="Warren W.C."/>
        </authorList>
    </citation>
    <scope>NUCLEOTIDE SEQUENCE [LARGE SCALE GENOMIC DNA]</scope>
</reference>
<feature type="region of interest" description="Disordered" evidence="1">
    <location>
        <begin position="1"/>
        <end position="82"/>
    </location>
</feature>
<dbReference type="AlphaFoldDB" id="A0A4W3GLF8"/>
<keyword evidence="3" id="KW-1185">Reference proteome</keyword>
<dbReference type="InParanoid" id="A0A4W3GLF8"/>
<protein>
    <submittedName>
        <fullName evidence="2">Uncharacterized protein</fullName>
    </submittedName>
</protein>
<proteinExistence type="predicted"/>
<dbReference type="PANTHER" id="PTHR12659">
    <property type="entry name" value="RHO-TYPE GTPASE ACTIVATING PROTEIN"/>
    <property type="match status" value="1"/>
</dbReference>
<feature type="region of interest" description="Disordered" evidence="1">
    <location>
        <begin position="307"/>
        <end position="401"/>
    </location>
</feature>
<reference evidence="3" key="2">
    <citation type="journal article" date="2007" name="PLoS Biol.">
        <title>Survey sequencing and comparative analysis of the elephant shark (Callorhinchus milii) genome.</title>
        <authorList>
            <person name="Venkatesh B."/>
            <person name="Kirkness E.F."/>
            <person name="Loh Y.H."/>
            <person name="Halpern A.L."/>
            <person name="Lee A.P."/>
            <person name="Johnson J."/>
            <person name="Dandona N."/>
            <person name="Viswanathan L.D."/>
            <person name="Tay A."/>
            <person name="Venter J.C."/>
            <person name="Strausberg R.L."/>
            <person name="Brenner S."/>
        </authorList>
    </citation>
    <scope>NUCLEOTIDE SEQUENCE [LARGE SCALE GENOMIC DNA]</scope>
</reference>
<evidence type="ECO:0000313" key="2">
    <source>
        <dbReference type="Ensembl" id="ENSCMIP00000003952.1"/>
    </source>
</evidence>
<evidence type="ECO:0000313" key="3">
    <source>
        <dbReference type="Proteomes" id="UP000314986"/>
    </source>
</evidence>
<dbReference type="STRING" id="7868.ENSCMIP00000003952"/>
<feature type="compositionally biased region" description="Polar residues" evidence="1">
    <location>
        <begin position="390"/>
        <end position="401"/>
    </location>
</feature>
<sequence>MKLDIDITRKLGDGSEEDEPFAISDRWEFQRESKRWSRLPAGSMGSDPGGPGSRESLLSDLSSSHSTSADSVRGGSAVLSTQTLRDPCVAVKTTPNSVAKPRKHRTKSFLRHIDSLRWRSPQTKVKAAQGGTEPTHSTVLHKVLPGQGPRPPPSVNGEPQSWEAGDSPAPSLTAGLRKGLTSSRYLEDCKLEAASCGLGWDDQSDEEQLVRIPANHKPGTFPKALSLESLCPGHDQRLLWWRTENLSVRGGGSCGSVGSRHSVYDNVPEACPLNPAFDNLDEVLSHVNGERQRVEAWSQVMCPELEASGPARDKPELQAGGPVEKEPALSGSDVDTSGASLTEGEDMEMRERSDSGVGASLTRPNRWGVRSAQGSKHCIGNKTPPPPSSGPCQTACTSSLE</sequence>
<reference evidence="2" key="5">
    <citation type="submission" date="2025-09" db="UniProtKB">
        <authorList>
            <consortium name="Ensembl"/>
        </authorList>
    </citation>
    <scope>IDENTIFICATION</scope>
</reference>
<dbReference type="GeneTree" id="ENSGT00950000183061"/>
<dbReference type="GO" id="GO:0005096">
    <property type="term" value="F:GTPase activator activity"/>
    <property type="evidence" value="ECO:0007669"/>
    <property type="project" value="TreeGrafter"/>
</dbReference>
<feature type="compositionally biased region" description="Basic and acidic residues" evidence="1">
    <location>
        <begin position="25"/>
        <end position="35"/>
    </location>
</feature>
<dbReference type="Ensembl" id="ENSCMIT00000004101.1">
    <property type="protein sequence ID" value="ENSCMIP00000003952.1"/>
    <property type="gene ID" value="ENSCMIG00000002359.1"/>
</dbReference>
<reference evidence="3" key="1">
    <citation type="journal article" date="2006" name="Science">
        <title>Ancient noncoding elements conserved in the human genome.</title>
        <authorList>
            <person name="Venkatesh B."/>
            <person name="Kirkness E.F."/>
            <person name="Loh Y.H."/>
            <person name="Halpern A.L."/>
            <person name="Lee A.P."/>
            <person name="Johnson J."/>
            <person name="Dandona N."/>
            <person name="Viswanathan L.D."/>
            <person name="Tay A."/>
            <person name="Venter J.C."/>
            <person name="Strausberg R.L."/>
            <person name="Brenner S."/>
        </authorList>
    </citation>
    <scope>NUCLEOTIDE SEQUENCE [LARGE SCALE GENOMIC DNA]</scope>
</reference>
<organism evidence="2 3">
    <name type="scientific">Callorhinchus milii</name>
    <name type="common">Ghost shark</name>
    <dbReference type="NCBI Taxonomy" id="7868"/>
    <lineage>
        <taxon>Eukaryota</taxon>
        <taxon>Metazoa</taxon>
        <taxon>Chordata</taxon>
        <taxon>Craniata</taxon>
        <taxon>Vertebrata</taxon>
        <taxon>Chondrichthyes</taxon>
        <taxon>Holocephali</taxon>
        <taxon>Chimaeriformes</taxon>
        <taxon>Callorhinchidae</taxon>
        <taxon>Callorhinchus</taxon>
    </lineage>
</organism>
<reference evidence="2" key="4">
    <citation type="submission" date="2025-08" db="UniProtKB">
        <authorList>
            <consortium name="Ensembl"/>
        </authorList>
    </citation>
    <scope>IDENTIFICATION</scope>
</reference>
<feature type="compositionally biased region" description="Low complexity" evidence="1">
    <location>
        <begin position="53"/>
        <end position="71"/>
    </location>
</feature>